<evidence type="ECO:0000313" key="20">
    <source>
        <dbReference type="Proteomes" id="UP000076798"/>
    </source>
</evidence>
<dbReference type="EMBL" id="KV428013">
    <property type="protein sequence ID" value="KZT42453.1"/>
    <property type="molecule type" value="Genomic_DNA"/>
</dbReference>
<gene>
    <name evidence="19" type="ORF">SISSUDRAFT_1058540</name>
</gene>
<dbReference type="InterPro" id="IPR001841">
    <property type="entry name" value="Znf_RING"/>
</dbReference>
<keyword evidence="10 15" id="KW-0156">Chromatin regulator</keyword>
<evidence type="ECO:0000256" key="16">
    <source>
        <dbReference type="SAM" id="Coils"/>
    </source>
</evidence>
<evidence type="ECO:0000256" key="1">
    <source>
        <dbReference type="ARBA" id="ARBA00000900"/>
    </source>
</evidence>
<evidence type="ECO:0000256" key="12">
    <source>
        <dbReference type="ARBA" id="ARBA00023242"/>
    </source>
</evidence>
<evidence type="ECO:0000259" key="18">
    <source>
        <dbReference type="PROSITE" id="PS50089"/>
    </source>
</evidence>
<feature type="coiled-coil region" evidence="16">
    <location>
        <begin position="138"/>
        <end position="188"/>
    </location>
</feature>
<dbReference type="SMART" id="SM00184">
    <property type="entry name" value="RING"/>
    <property type="match status" value="1"/>
</dbReference>
<dbReference type="PANTHER" id="PTHR23163:SF0">
    <property type="entry name" value="E3 UBIQUITIN-PROTEIN LIGASE BRE1"/>
    <property type="match status" value="1"/>
</dbReference>
<reference evidence="19 20" key="1">
    <citation type="journal article" date="2016" name="Mol. Biol. Evol.">
        <title>Comparative Genomics of Early-Diverging Mushroom-Forming Fungi Provides Insights into the Origins of Lignocellulose Decay Capabilities.</title>
        <authorList>
            <person name="Nagy L.G."/>
            <person name="Riley R."/>
            <person name="Tritt A."/>
            <person name="Adam C."/>
            <person name="Daum C."/>
            <person name="Floudas D."/>
            <person name="Sun H."/>
            <person name="Yadav J.S."/>
            <person name="Pangilinan J."/>
            <person name="Larsson K.H."/>
            <person name="Matsuura K."/>
            <person name="Barry K."/>
            <person name="Labutti K."/>
            <person name="Kuo R."/>
            <person name="Ohm R.A."/>
            <person name="Bhattacharya S.S."/>
            <person name="Shirouzu T."/>
            <person name="Yoshinaga Y."/>
            <person name="Martin F.M."/>
            <person name="Grigoriev I.V."/>
            <person name="Hibbett D.S."/>
        </authorList>
    </citation>
    <scope>NUCLEOTIDE SEQUENCE [LARGE SCALE GENOMIC DNA]</scope>
    <source>
        <strain evidence="19 20">HHB10207 ss-3</strain>
    </source>
</reference>
<dbReference type="InterPro" id="IPR013083">
    <property type="entry name" value="Znf_RING/FYVE/PHD"/>
</dbReference>
<name>A0A166H8S5_9AGAM</name>
<evidence type="ECO:0000256" key="2">
    <source>
        <dbReference type="ARBA" id="ARBA00004123"/>
    </source>
</evidence>
<keyword evidence="12 15" id="KW-0539">Nucleus</keyword>
<comment type="catalytic activity">
    <reaction evidence="1 15">
        <text>S-ubiquitinyl-[E2 ubiquitin-conjugating enzyme]-L-cysteine + [acceptor protein]-L-lysine = [E2 ubiquitin-conjugating enzyme]-L-cysteine + N(6)-ubiquitinyl-[acceptor protein]-L-lysine.</text>
        <dbReference type="EC" id="2.3.2.27"/>
    </reaction>
</comment>
<comment type="similarity">
    <text evidence="4 15">Belongs to the BRE1 family.</text>
</comment>
<dbReference type="GO" id="GO:0006325">
    <property type="term" value="P:chromatin organization"/>
    <property type="evidence" value="ECO:0007669"/>
    <property type="project" value="UniProtKB-KW"/>
</dbReference>
<keyword evidence="5 15" id="KW-0808">Transferase</keyword>
<dbReference type="GO" id="GO:0005634">
    <property type="term" value="C:nucleus"/>
    <property type="evidence" value="ECO:0007669"/>
    <property type="project" value="UniProtKB-SubCell"/>
</dbReference>
<dbReference type="CDD" id="cd16499">
    <property type="entry name" value="RING-HC_Bre1-like"/>
    <property type="match status" value="1"/>
</dbReference>
<evidence type="ECO:0000256" key="17">
    <source>
        <dbReference type="SAM" id="MobiDB-lite"/>
    </source>
</evidence>
<dbReference type="Pfam" id="PF08647">
    <property type="entry name" value="BRE1"/>
    <property type="match status" value="1"/>
</dbReference>
<evidence type="ECO:0000256" key="4">
    <source>
        <dbReference type="ARBA" id="ARBA00005555"/>
    </source>
</evidence>
<evidence type="ECO:0000256" key="8">
    <source>
        <dbReference type="ARBA" id="ARBA00022786"/>
    </source>
</evidence>
<dbReference type="InterPro" id="IPR058643">
    <property type="entry name" value="BRE1-like_CC"/>
</dbReference>
<comment type="subcellular location">
    <subcellularLocation>
        <location evidence="2 15">Nucleus</location>
    </subcellularLocation>
</comment>
<accession>A0A166H8S5</accession>
<keyword evidence="8 15" id="KW-0833">Ubl conjugation pathway</keyword>
<dbReference type="Pfam" id="PF00097">
    <property type="entry name" value="zf-C3HC4"/>
    <property type="match status" value="1"/>
</dbReference>
<dbReference type="UniPathway" id="UPA00143"/>
<dbReference type="InterPro" id="IPR018957">
    <property type="entry name" value="Znf_C3HC4_RING-type"/>
</dbReference>
<comment type="pathway">
    <text evidence="3 15">Protein modification; protein ubiquitination.</text>
</comment>
<feature type="coiled-coil region" evidence="16">
    <location>
        <begin position="347"/>
        <end position="403"/>
    </location>
</feature>
<feature type="domain" description="RING-type" evidence="18">
    <location>
        <begin position="764"/>
        <end position="803"/>
    </location>
</feature>
<evidence type="ECO:0000313" key="19">
    <source>
        <dbReference type="EMBL" id="KZT42453.1"/>
    </source>
</evidence>
<keyword evidence="9 15" id="KW-0862">Zinc</keyword>
<evidence type="ECO:0000256" key="5">
    <source>
        <dbReference type="ARBA" id="ARBA00022679"/>
    </source>
</evidence>
<keyword evidence="20" id="KW-1185">Reference proteome</keyword>
<feature type="region of interest" description="Disordered" evidence="17">
    <location>
        <begin position="1"/>
        <end position="41"/>
    </location>
</feature>
<evidence type="ECO:0000256" key="15">
    <source>
        <dbReference type="RuleBase" id="RU365038"/>
    </source>
</evidence>
<dbReference type="Gene3D" id="3.30.40.10">
    <property type="entry name" value="Zinc/RING finger domain, C3HC4 (zinc finger)"/>
    <property type="match status" value="1"/>
</dbReference>
<dbReference type="PANTHER" id="PTHR23163">
    <property type="entry name" value="RING FINGER PROTEIN-RELATED"/>
    <property type="match status" value="1"/>
</dbReference>
<sequence length="817" mass="92678">MDVQRKRPSEEVDPSAHPAKKRALASPSDSPVHLNGAEANGVDEALDGDKLERFRKDAIFRRMKYYARECSRAQAQAEELEQMRKQYHANVAAIEACWSQLIQQLRARVNTERLPSEVPSTSLYDLALRTDGVQSTELSEALKDRSRLTQELIDLTQDTSAPPLAPDVAELKSRTTFLEAEVALLREELALSRSNLEHSESRGQKCMEELVLAQSRLDRAESEVVGKGKTSSRPEEASPVEPTVPKESETAPEESRRLGAERLEAQLLAHPLAPYEMSNAPALLEYRRTRISQLELTQKKQNEALIALRRQLADPTMAVISGSMIYKTLGQEAIKYKTLYEGLLGSQAELQSELAELTTARNDFQREFASADAAIIEELKNQLTARNNDLIRLRESRDALEAEVKERKGASSAPSATGLLQQAKIHSASRQERIKSLESEISSLKLRTAGNAQDEDYCHFLLRNNESGTNFVDYMKKTLASTQNRLQVLEAAVEESMNDPDGFLKREVELRERLSATETELAKLKSVFSDPEIHDLAQQIQSLTELLKTAQLANEAKEKEVGDLQRSLDQLAAAWETLDNQMNNKIFDATAMHEKLKKSDTERRKTADKFFAVSRVKDQLEHEQKAQTRVVEKQRELLEKQKELLDTLRKEMDSHKLIIGPYEASFQNHNQRFEKILGEKEALELQIAQLKKEADMKLEAYNSLNDSLHKEQIETRELNEKLIEVKEELERERLLQKSTRPANTSAREADLEIQLKDCMTLLKCSTCKLAMRSHLLQKCLHTFCKSCIDARVSTRQRKCPACQMAFAQSEVQPLYLQ</sequence>
<protein>
    <recommendedName>
        <fullName evidence="15">E3 ubiquitin protein ligase</fullName>
        <ecNumber evidence="15">2.3.2.27</ecNumber>
    </recommendedName>
</protein>
<dbReference type="SUPFAM" id="SSF57850">
    <property type="entry name" value="RING/U-box"/>
    <property type="match status" value="1"/>
</dbReference>
<dbReference type="AlphaFoldDB" id="A0A166H8S5"/>
<comment type="function">
    <text evidence="13">E3 ubiquitin-protein ligase that mediates monoubiquitination of histone H2B to form H2BK123ub1. H2BK123ub1 gives a specific tag for epigenetic transcriptional activation and is also a prerequisite for H3K4me and H3K79me formation.</text>
</comment>
<evidence type="ECO:0000256" key="11">
    <source>
        <dbReference type="ARBA" id="ARBA00023054"/>
    </source>
</evidence>
<proteinExistence type="inferred from homology"/>
<feature type="coiled-coil region" evidence="16">
    <location>
        <begin position="479"/>
        <end position="574"/>
    </location>
</feature>
<keyword evidence="6 15" id="KW-0479">Metal-binding</keyword>
<dbReference type="GO" id="GO:0008270">
    <property type="term" value="F:zinc ion binding"/>
    <property type="evidence" value="ECO:0007669"/>
    <property type="project" value="UniProtKB-KW"/>
</dbReference>
<dbReference type="GO" id="GO:0061630">
    <property type="term" value="F:ubiquitin protein ligase activity"/>
    <property type="evidence" value="ECO:0007669"/>
    <property type="project" value="UniProtKB-EC"/>
</dbReference>
<feature type="compositionally biased region" description="Basic and acidic residues" evidence="17">
    <location>
        <begin position="1"/>
        <end position="10"/>
    </location>
</feature>
<dbReference type="InterPro" id="IPR017907">
    <property type="entry name" value="Znf_RING_CS"/>
</dbReference>
<feature type="compositionally biased region" description="Basic and acidic residues" evidence="17">
    <location>
        <begin position="221"/>
        <end position="236"/>
    </location>
</feature>
<evidence type="ECO:0000256" key="13">
    <source>
        <dbReference type="ARBA" id="ARBA00059679"/>
    </source>
</evidence>
<dbReference type="Pfam" id="PF26095">
    <property type="entry name" value="CC_Bre1"/>
    <property type="match status" value="1"/>
</dbReference>
<dbReference type="Proteomes" id="UP000076798">
    <property type="component" value="Unassembled WGS sequence"/>
</dbReference>
<evidence type="ECO:0000256" key="9">
    <source>
        <dbReference type="ARBA" id="ARBA00022833"/>
    </source>
</evidence>
<dbReference type="InterPro" id="IPR013956">
    <property type="entry name" value="E3_ubiquit_lig_Bre1"/>
</dbReference>
<evidence type="ECO:0000256" key="14">
    <source>
        <dbReference type="PROSITE-ProRule" id="PRU00175"/>
    </source>
</evidence>
<dbReference type="GO" id="GO:0016567">
    <property type="term" value="P:protein ubiquitination"/>
    <property type="evidence" value="ECO:0007669"/>
    <property type="project" value="UniProtKB-UniRule"/>
</dbReference>
<dbReference type="PROSITE" id="PS50089">
    <property type="entry name" value="ZF_RING_2"/>
    <property type="match status" value="1"/>
</dbReference>
<organism evidence="19 20">
    <name type="scientific">Sistotremastrum suecicum HHB10207 ss-3</name>
    <dbReference type="NCBI Taxonomy" id="1314776"/>
    <lineage>
        <taxon>Eukaryota</taxon>
        <taxon>Fungi</taxon>
        <taxon>Dikarya</taxon>
        <taxon>Basidiomycota</taxon>
        <taxon>Agaricomycotina</taxon>
        <taxon>Agaricomycetes</taxon>
        <taxon>Sistotremastrales</taxon>
        <taxon>Sistotremastraceae</taxon>
        <taxon>Sistotremastrum</taxon>
    </lineage>
</organism>
<evidence type="ECO:0000256" key="3">
    <source>
        <dbReference type="ARBA" id="ARBA00004906"/>
    </source>
</evidence>
<feature type="coiled-coil region" evidence="16">
    <location>
        <begin position="623"/>
        <end position="735"/>
    </location>
</feature>
<dbReference type="STRING" id="1314776.A0A166H8S5"/>
<feature type="coiled-coil region" evidence="16">
    <location>
        <begin position="63"/>
        <end position="90"/>
    </location>
</feature>
<evidence type="ECO:0000256" key="10">
    <source>
        <dbReference type="ARBA" id="ARBA00022853"/>
    </source>
</evidence>
<keyword evidence="11 15" id="KW-0175">Coiled coil</keyword>
<keyword evidence="7 14" id="KW-0863">Zinc-finger</keyword>
<dbReference type="GO" id="GO:0033503">
    <property type="term" value="C:HULC complex"/>
    <property type="evidence" value="ECO:0007669"/>
    <property type="project" value="TreeGrafter"/>
</dbReference>
<feature type="compositionally biased region" description="Basic and acidic residues" evidence="17">
    <location>
        <begin position="244"/>
        <end position="256"/>
    </location>
</feature>
<evidence type="ECO:0000256" key="6">
    <source>
        <dbReference type="ARBA" id="ARBA00022723"/>
    </source>
</evidence>
<dbReference type="EC" id="2.3.2.27" evidence="15"/>
<evidence type="ECO:0000256" key="7">
    <source>
        <dbReference type="ARBA" id="ARBA00022771"/>
    </source>
</evidence>
<dbReference type="PROSITE" id="PS00518">
    <property type="entry name" value="ZF_RING_1"/>
    <property type="match status" value="1"/>
</dbReference>
<dbReference type="OrthoDB" id="10266039at2759"/>
<feature type="region of interest" description="Disordered" evidence="17">
    <location>
        <begin position="221"/>
        <end position="256"/>
    </location>
</feature>